<evidence type="ECO:0000313" key="3">
    <source>
        <dbReference type="Proteomes" id="UP000450012"/>
    </source>
</evidence>
<dbReference type="EMBL" id="WWCK01000008">
    <property type="protein sequence ID" value="MYM70206.1"/>
    <property type="molecule type" value="Genomic_DNA"/>
</dbReference>
<evidence type="ECO:0000256" key="1">
    <source>
        <dbReference type="SAM" id="Coils"/>
    </source>
</evidence>
<feature type="coiled-coil region" evidence="1">
    <location>
        <begin position="39"/>
        <end position="66"/>
    </location>
</feature>
<dbReference type="RefSeq" id="WP_161016701.1">
    <property type="nucleotide sequence ID" value="NZ_WWCK01000008.1"/>
</dbReference>
<keyword evidence="3" id="KW-1185">Reference proteome</keyword>
<reference evidence="2 3" key="1">
    <citation type="submission" date="2019-12" db="EMBL/GenBank/DDBJ databases">
        <title>Novel species isolated from a subtropical stream in China.</title>
        <authorList>
            <person name="Lu H."/>
        </authorList>
    </citation>
    <scope>NUCLEOTIDE SEQUENCE [LARGE SCALE GENOMIC DNA]</scope>
    <source>
        <strain evidence="2 3">FT55W</strain>
    </source>
</reference>
<comment type="caution">
    <text evidence="2">The sequence shown here is derived from an EMBL/GenBank/DDBJ whole genome shotgun (WGS) entry which is preliminary data.</text>
</comment>
<keyword evidence="1" id="KW-0175">Coiled coil</keyword>
<evidence type="ECO:0000313" key="2">
    <source>
        <dbReference type="EMBL" id="MYM70206.1"/>
    </source>
</evidence>
<sequence>MFSIPPISSTYSSDAFQDLLDKQLEQIKKNAATIDGLSARMDQDKKAQARQRVEEIKKEIEALRKMLLLYGDSDAKAVLQQIKQLASELKQAAGVLKTSSESGVPDVTTTQPVDGYAAYAEQQASADAEAATAAPAPIAIPATDMQRAKDDQQVEYVTQSLKSLKAMTERMVKKHEGRL</sequence>
<gene>
    <name evidence="2" type="ORF">GTP45_25865</name>
</gene>
<accession>A0A7X4KDE4</accession>
<protein>
    <submittedName>
        <fullName evidence="2">Uncharacterized protein</fullName>
    </submittedName>
</protein>
<dbReference type="AlphaFoldDB" id="A0A7X4KDE4"/>
<organism evidence="2 3">
    <name type="scientific">Duganella rivi</name>
    <dbReference type="NCBI Taxonomy" id="2666083"/>
    <lineage>
        <taxon>Bacteria</taxon>
        <taxon>Pseudomonadati</taxon>
        <taxon>Pseudomonadota</taxon>
        <taxon>Betaproteobacteria</taxon>
        <taxon>Burkholderiales</taxon>
        <taxon>Oxalobacteraceae</taxon>
        <taxon>Telluria group</taxon>
        <taxon>Duganella</taxon>
    </lineage>
</organism>
<name>A0A7X4KDE4_9BURK</name>
<proteinExistence type="predicted"/>
<dbReference type="Proteomes" id="UP000450012">
    <property type="component" value="Unassembled WGS sequence"/>
</dbReference>